<name>A0ABU0MU50_9PROT</name>
<dbReference type="RefSeq" id="WP_209984160.1">
    <property type="nucleotide sequence ID" value="NZ_JAGINO010000013.1"/>
</dbReference>
<sequence>MQVGAPTVGRPQPVVRLVPVAQGAFKIGLLRGKLGTGPDFFEPMEESVLGLWKGER</sequence>
<protein>
    <submittedName>
        <fullName evidence="1">Uncharacterized protein</fullName>
    </submittedName>
</protein>
<comment type="caution">
    <text evidence="1">The sequence shown here is derived from an EMBL/GenBank/DDBJ whole genome shotgun (WGS) entry which is preliminary data.</text>
</comment>
<proteinExistence type="predicted"/>
<reference evidence="1 2" key="1">
    <citation type="submission" date="2023-07" db="EMBL/GenBank/DDBJ databases">
        <title>Genomic Encyclopedia of Type Strains, Phase IV (KMG-IV): sequencing the most valuable type-strain genomes for metagenomic binning, comparative biology and taxonomic classification.</title>
        <authorList>
            <person name="Goeker M."/>
        </authorList>
    </citation>
    <scope>NUCLEOTIDE SEQUENCE [LARGE SCALE GENOMIC DNA]</scope>
    <source>
        <strain evidence="1 2">DSM 19922</strain>
    </source>
</reference>
<keyword evidence="2" id="KW-1185">Reference proteome</keyword>
<dbReference type="Proteomes" id="UP001244552">
    <property type="component" value="Unassembled WGS sequence"/>
</dbReference>
<organism evidence="1 2">
    <name type="scientific">Azospirillum picis</name>
    <dbReference type="NCBI Taxonomy" id="488438"/>
    <lineage>
        <taxon>Bacteria</taxon>
        <taxon>Pseudomonadati</taxon>
        <taxon>Pseudomonadota</taxon>
        <taxon>Alphaproteobacteria</taxon>
        <taxon>Rhodospirillales</taxon>
        <taxon>Azospirillaceae</taxon>
        <taxon>Azospirillum</taxon>
    </lineage>
</organism>
<evidence type="ECO:0000313" key="1">
    <source>
        <dbReference type="EMBL" id="MDQ0537027.1"/>
    </source>
</evidence>
<gene>
    <name evidence="1" type="ORF">QO018_005926</name>
</gene>
<evidence type="ECO:0000313" key="2">
    <source>
        <dbReference type="Proteomes" id="UP001244552"/>
    </source>
</evidence>
<accession>A0ABU0MU50</accession>
<dbReference type="EMBL" id="JAUSVU010000036">
    <property type="protein sequence ID" value="MDQ0537027.1"/>
    <property type="molecule type" value="Genomic_DNA"/>
</dbReference>